<dbReference type="InterPro" id="IPR027560">
    <property type="entry name" value="PEFG-CTERM"/>
</dbReference>
<dbReference type="HOGENOM" id="CLU_560957_0_0_2"/>
<sequence>MRKFAFTVVALALFSVFYPGLADAGMYGEVYIPDHEFVGFYDEAGVYTVFAGVKNKEYFTIQPTITLSVMDGNQRFEQTHKLAAIEPDKMLPLKLQFPGVTGPSPVLEEPSITYEETVNQYIGGYVLYDSLDIQEDGSIVGKIRNGGEETFEKFRIYALIKDKDDNILDVSSSEIFQTMKPGEVFEFKMLASPHISQDVDYYSCFAFGDDSIMPLTAKQNDGTFTFRYTANAWFKDAEFTDDGTELNMYSTNGFQLPVVGSFEFPTNSINEKYEVILDGEKMAKGASAKDPKIKFTESVETLQSIDEMGNWHLYFEVPEAFQGNVKISGFMENDGTVAVPDEIDLTTLIYYEIEGGEILDITAMPKKASLVINMDSTDDGELSLKINDFLVRPFDNGEFIAQIHSEPGLFSDETETLYITDEFGFEKGLTITIPFKKGTEKIEIFGSYVVPEFGQMVMIVLAVTIIGIVIISRKTNSFSNLFYTKM</sequence>
<dbReference type="EMBL" id="CP007026">
    <property type="protein sequence ID" value="AJA92695.1"/>
    <property type="molecule type" value="Genomic_DNA"/>
</dbReference>
<organism evidence="2 4">
    <name type="scientific">Candidatus Nitrosopelagicus brevis</name>
    <dbReference type="NCBI Taxonomy" id="1410606"/>
    <lineage>
        <taxon>Archaea</taxon>
        <taxon>Nitrososphaerota</taxon>
    </lineage>
</organism>
<protein>
    <submittedName>
        <fullName evidence="2">PEFG-CTERM domain protein</fullName>
    </submittedName>
</protein>
<evidence type="ECO:0000313" key="5">
    <source>
        <dbReference type="Proteomes" id="UP000241022"/>
    </source>
</evidence>
<reference evidence="2 4" key="1">
    <citation type="journal article" date="2015" name="Proc. Natl. Acad. Sci. U.S.A.">
        <title>Genomic and proteomic characterization of "Candidatus Nitrosopelagicus brevis": An ammonia-oxidizing archaeon from the open ocean.</title>
        <authorList>
            <person name="Santoro A.E."/>
            <person name="Dupont C.L."/>
            <person name="Richter R.A."/>
            <person name="Craig M.T."/>
            <person name="Carini P."/>
            <person name="McIlvin M.R."/>
            <person name="Yang Y."/>
            <person name="Orsi W.D."/>
            <person name="Moran D.M."/>
            <person name="Saito M.A."/>
        </authorList>
    </citation>
    <scope>NUCLEOTIDE SEQUENCE [LARGE SCALE GENOMIC DNA]</scope>
    <source>
        <strain evidence="2">CN25</strain>
        <strain evidence="4">V2</strain>
    </source>
</reference>
<proteinExistence type="predicted"/>
<evidence type="ECO:0000313" key="3">
    <source>
        <dbReference type="EMBL" id="PTL88248.1"/>
    </source>
</evidence>
<dbReference type="RefSeq" id="WP_052433897.1">
    <property type="nucleotide sequence ID" value="NZ_CP007026.1"/>
</dbReference>
<dbReference type="GeneID" id="24816918"/>
<reference evidence="3" key="2">
    <citation type="submission" date="2016-05" db="EMBL/GenBank/DDBJ databases">
        <authorList>
            <person name="Lavstsen T."/>
            <person name="Jespersen J.S."/>
        </authorList>
    </citation>
    <scope>NUCLEOTIDE SEQUENCE [LARGE SCALE GENOMIC DNA]</scope>
    <source>
        <strain evidence="3">U25</strain>
    </source>
</reference>
<dbReference type="EMBL" id="LXWN01000001">
    <property type="protein sequence ID" value="PTL88248.1"/>
    <property type="molecule type" value="Genomic_DNA"/>
</dbReference>
<keyword evidence="1" id="KW-1133">Transmembrane helix</keyword>
<dbReference type="OrthoDB" id="11784at2157"/>
<evidence type="ECO:0000313" key="4">
    <source>
        <dbReference type="Proteomes" id="UP000030944"/>
    </source>
</evidence>
<dbReference type="Proteomes" id="UP000241022">
    <property type="component" value="Unassembled WGS sequence"/>
</dbReference>
<evidence type="ECO:0000256" key="1">
    <source>
        <dbReference type="SAM" id="Phobius"/>
    </source>
</evidence>
<keyword evidence="5" id="KW-1185">Reference proteome</keyword>
<dbReference type="Proteomes" id="UP000030944">
    <property type="component" value="Chromosome"/>
</dbReference>
<reference evidence="3 5" key="3">
    <citation type="submission" date="2018-04" db="EMBL/GenBank/DDBJ databases">
        <title>Transcriptomics of ammonia oxidizing archaea.</title>
        <authorList>
            <person name="Carini P."/>
        </authorList>
    </citation>
    <scope>NUCLEOTIDE SEQUENCE [LARGE SCALE GENOMIC DNA]</scope>
    <source>
        <strain evidence="3 5">U25</strain>
    </source>
</reference>
<feature type="transmembrane region" description="Helical" evidence="1">
    <location>
        <begin position="453"/>
        <end position="471"/>
    </location>
</feature>
<evidence type="ECO:0000313" key="2">
    <source>
        <dbReference type="EMBL" id="AJA92695.1"/>
    </source>
</evidence>
<dbReference type="AlphaFoldDB" id="A0A0A7V7Q9"/>
<dbReference type="NCBIfam" id="TIGR04296">
    <property type="entry name" value="PEFG-CTERM"/>
    <property type="match status" value="1"/>
</dbReference>
<dbReference type="STRING" id="1410606.T478_1035"/>
<dbReference type="KEGG" id="nbv:T478_1035"/>
<name>A0A0A7V7Q9_9ARCH</name>
<accession>A0A0A7V7Q9</accession>
<gene>
    <name evidence="3" type="ORF">A7X95_03015</name>
    <name evidence="2" type="ORF">T478_1035</name>
</gene>
<keyword evidence="1" id="KW-0812">Transmembrane</keyword>
<keyword evidence="1" id="KW-0472">Membrane</keyword>